<dbReference type="EMBL" id="MLYV02000207">
    <property type="protein sequence ID" value="PSS32012.1"/>
    <property type="molecule type" value="Genomic_DNA"/>
</dbReference>
<proteinExistence type="predicted"/>
<evidence type="ECO:0000313" key="2">
    <source>
        <dbReference type="Proteomes" id="UP000186601"/>
    </source>
</evidence>
<dbReference type="AlphaFoldDB" id="A0A2R6RPR0"/>
<keyword evidence="2" id="KW-1185">Reference proteome</keyword>
<evidence type="ECO:0000313" key="1">
    <source>
        <dbReference type="EMBL" id="PSS32012.1"/>
    </source>
</evidence>
<name>A0A2R6RPR0_9APHY</name>
<reference evidence="1 2" key="1">
    <citation type="submission" date="2018-02" db="EMBL/GenBank/DDBJ databases">
        <title>Genome sequence of the basidiomycete white-rot fungus Phlebia centrifuga.</title>
        <authorList>
            <person name="Granchi Z."/>
            <person name="Peng M."/>
            <person name="de Vries R.P."/>
            <person name="Hilden K."/>
            <person name="Makela M.R."/>
            <person name="Grigoriev I."/>
            <person name="Riley R."/>
        </authorList>
    </citation>
    <scope>NUCLEOTIDE SEQUENCE [LARGE SCALE GENOMIC DNA]</scope>
    <source>
        <strain evidence="1 2">FBCC195</strain>
    </source>
</reference>
<gene>
    <name evidence="1" type="ORF">PHLCEN_2v2254</name>
</gene>
<comment type="caution">
    <text evidence="1">The sequence shown here is derived from an EMBL/GenBank/DDBJ whole genome shotgun (WGS) entry which is preliminary data.</text>
</comment>
<dbReference type="Proteomes" id="UP000186601">
    <property type="component" value="Unassembled WGS sequence"/>
</dbReference>
<organism evidence="1 2">
    <name type="scientific">Hermanssonia centrifuga</name>
    <dbReference type="NCBI Taxonomy" id="98765"/>
    <lineage>
        <taxon>Eukaryota</taxon>
        <taxon>Fungi</taxon>
        <taxon>Dikarya</taxon>
        <taxon>Basidiomycota</taxon>
        <taxon>Agaricomycotina</taxon>
        <taxon>Agaricomycetes</taxon>
        <taxon>Polyporales</taxon>
        <taxon>Meruliaceae</taxon>
        <taxon>Hermanssonia</taxon>
    </lineage>
</organism>
<accession>A0A2R6RPR0</accession>
<sequence>MTMYMQDEHEVIYTKESIQLALLETSTNNDPSINSCPTKRTNPTITEYQETQHLRGGELQATFIGLYGGSLAMRRRFHSSALPELCLTLVTTHHMEQHLLRILYVESGVRSLASASASKLLVIQSGANVLAKISK</sequence>
<protein>
    <submittedName>
        <fullName evidence="1">Uncharacterized protein</fullName>
    </submittedName>
</protein>